<organism evidence="3">
    <name type="scientific">Candidatus Methanophagaceae archaeon ANME-1 ERB6</name>
    <dbReference type="NCBI Taxonomy" id="2759912"/>
    <lineage>
        <taxon>Archaea</taxon>
        <taxon>Methanobacteriati</taxon>
        <taxon>Methanobacteriota</taxon>
        <taxon>Stenosarchaea group</taxon>
        <taxon>Methanomicrobia</taxon>
        <taxon>Candidatus Methanophagales</taxon>
        <taxon>Candidatus Methanophagaceae</taxon>
    </lineage>
</organism>
<name>A0A7G9Z1E9_9EURY</name>
<dbReference type="HAMAP" id="MF_00634">
    <property type="entry name" value="UPF0235"/>
    <property type="match status" value="1"/>
</dbReference>
<gene>
    <name evidence="3" type="ORF">GHMFPJCE_00010</name>
</gene>
<dbReference type="EMBL" id="MT631561">
    <property type="protein sequence ID" value="QNO54083.1"/>
    <property type="molecule type" value="Genomic_DNA"/>
</dbReference>
<evidence type="ECO:0000313" key="3">
    <source>
        <dbReference type="EMBL" id="QNO54083.1"/>
    </source>
</evidence>
<evidence type="ECO:0000256" key="2">
    <source>
        <dbReference type="HAMAP-Rule" id="MF_00634"/>
    </source>
</evidence>
<comment type="similarity">
    <text evidence="1 2">Belongs to the UPF0235 family.</text>
</comment>
<sequence>MTKKIEIKVVPNSNVEEIIEAEPLVIRVKEPPTKGKANKAVVKLLSRYFNANVRIVSGSKSRRKIVEIEEKK</sequence>
<evidence type="ECO:0000256" key="1">
    <source>
        <dbReference type="ARBA" id="ARBA00010364"/>
    </source>
</evidence>
<dbReference type="Pfam" id="PF02594">
    <property type="entry name" value="DUF167"/>
    <property type="match status" value="1"/>
</dbReference>
<dbReference type="NCBIfam" id="TIGR00251">
    <property type="entry name" value="DUF167 family protein"/>
    <property type="match status" value="1"/>
</dbReference>
<accession>A0A7G9Z1E9</accession>
<reference evidence="3" key="1">
    <citation type="submission" date="2020-06" db="EMBL/GenBank/DDBJ databases">
        <title>Unique genomic features of the anaerobic methanotrophic archaea.</title>
        <authorList>
            <person name="Chadwick G.L."/>
            <person name="Skennerton C.T."/>
            <person name="Laso-Perez R."/>
            <person name="Leu A.O."/>
            <person name="Speth D.R."/>
            <person name="Yu H."/>
            <person name="Morgan-Lang C."/>
            <person name="Hatzenpichler R."/>
            <person name="Goudeau D."/>
            <person name="Malmstrom R."/>
            <person name="Brazelton W.J."/>
            <person name="Woyke T."/>
            <person name="Hallam S.J."/>
            <person name="Tyson G.W."/>
            <person name="Wegener G."/>
            <person name="Boetius A."/>
            <person name="Orphan V."/>
        </authorList>
    </citation>
    <scope>NUCLEOTIDE SEQUENCE</scope>
</reference>
<proteinExistence type="inferred from homology"/>
<dbReference type="AlphaFoldDB" id="A0A7G9Z1E9"/>
<dbReference type="SMART" id="SM01152">
    <property type="entry name" value="DUF167"/>
    <property type="match status" value="1"/>
</dbReference>
<dbReference type="SUPFAM" id="SSF69786">
    <property type="entry name" value="YggU-like"/>
    <property type="match status" value="1"/>
</dbReference>
<dbReference type="InterPro" id="IPR003746">
    <property type="entry name" value="DUF167"/>
</dbReference>
<dbReference type="InterPro" id="IPR036591">
    <property type="entry name" value="YggU-like_sf"/>
</dbReference>
<protein>
    <recommendedName>
        <fullName evidence="2">UPF0235 protein GHMFPJCE_00010</fullName>
    </recommendedName>
</protein>
<dbReference type="Gene3D" id="3.30.1200.10">
    <property type="entry name" value="YggU-like"/>
    <property type="match status" value="1"/>
</dbReference>